<dbReference type="InterPro" id="IPR029044">
    <property type="entry name" value="Nucleotide-diphossugar_trans"/>
</dbReference>
<comment type="caution">
    <text evidence="2">The sequence shown here is derived from an EMBL/GenBank/DDBJ whole genome shotgun (WGS) entry which is preliminary data.</text>
</comment>
<dbReference type="SUPFAM" id="SSF53448">
    <property type="entry name" value="Nucleotide-diphospho-sugar transferases"/>
    <property type="match status" value="1"/>
</dbReference>
<accession>A0ABW6BT42</accession>
<reference evidence="3" key="1">
    <citation type="journal article" date="2019" name="Int. J. Syst. Evol. Microbiol.">
        <title>The Global Catalogue of Microorganisms (GCM) 10K type strain sequencing project: providing services to taxonomists for standard genome sequencing and annotation.</title>
        <authorList>
            <consortium name="The Broad Institute Genomics Platform"/>
            <consortium name="The Broad Institute Genome Sequencing Center for Infectious Disease"/>
            <person name="Wu L."/>
            <person name="Ma J."/>
        </authorList>
    </citation>
    <scope>NUCLEOTIDE SEQUENCE [LARGE SCALE GENOMIC DNA]</scope>
    <source>
        <strain evidence="3">KCTC 23984</strain>
    </source>
</reference>
<evidence type="ECO:0000259" key="1">
    <source>
        <dbReference type="Pfam" id="PF00483"/>
    </source>
</evidence>
<dbReference type="EMBL" id="JBHUOX010000004">
    <property type="protein sequence ID" value="MFD3000127.1"/>
    <property type="molecule type" value="Genomic_DNA"/>
</dbReference>
<feature type="domain" description="Nucleotidyl transferase" evidence="1">
    <location>
        <begin position="37"/>
        <end position="172"/>
    </location>
</feature>
<dbReference type="RefSeq" id="WP_377482799.1">
    <property type="nucleotide sequence ID" value="NZ_JBHUOX010000004.1"/>
</dbReference>
<evidence type="ECO:0000313" key="2">
    <source>
        <dbReference type="EMBL" id="MFD3000127.1"/>
    </source>
</evidence>
<dbReference type="Pfam" id="PF00483">
    <property type="entry name" value="NTP_transferase"/>
    <property type="match status" value="1"/>
</dbReference>
<organism evidence="2 3">
    <name type="scientific">Pontibacter toksunensis</name>
    <dbReference type="NCBI Taxonomy" id="1332631"/>
    <lineage>
        <taxon>Bacteria</taxon>
        <taxon>Pseudomonadati</taxon>
        <taxon>Bacteroidota</taxon>
        <taxon>Cytophagia</taxon>
        <taxon>Cytophagales</taxon>
        <taxon>Hymenobacteraceae</taxon>
        <taxon>Pontibacter</taxon>
    </lineage>
</organism>
<protein>
    <submittedName>
        <fullName evidence="2">NDP-sugar synthase</fullName>
    </submittedName>
</protein>
<proteinExistence type="predicted"/>
<gene>
    <name evidence="2" type="ORF">ACFS7Z_07130</name>
</gene>
<sequence>MKKANNEPLDKPPLRQLRQTFYNFELHENLNNKPTLLILAAGMATRYGGLKQLEHFGPHGEKILDYSVFDAVKAGFGKVVFVIQESIEAEFKQATAHKYADSIKVDYVLQDLNNLPHGFTLPENRVKPWGTGHAVWAAASTIKEPFAVINGDDFYGRQSFQLMADFLRSSPPERQYGMVGFQLKNTLSPHGAVSRGICELDGRNNLVSVTEQTHLALSDKGIVAQTNEQQEVLFTGEEMVSMNLMGFTPGVFPYFNLYFKDFLAKHPYNLEAEFYLPDVLNRLVQSGEAQVKVLASAEKWFGVTYPADKAVVIRNIHNLISAGVYPENLWPQE</sequence>
<dbReference type="InterPro" id="IPR005835">
    <property type="entry name" value="NTP_transferase_dom"/>
</dbReference>
<evidence type="ECO:0000313" key="3">
    <source>
        <dbReference type="Proteomes" id="UP001597641"/>
    </source>
</evidence>
<dbReference type="Proteomes" id="UP001597641">
    <property type="component" value="Unassembled WGS sequence"/>
</dbReference>
<dbReference type="Gene3D" id="3.90.550.10">
    <property type="entry name" value="Spore Coat Polysaccharide Biosynthesis Protein SpsA, Chain A"/>
    <property type="match status" value="1"/>
</dbReference>
<name>A0ABW6BT42_9BACT</name>
<keyword evidence="3" id="KW-1185">Reference proteome</keyword>